<evidence type="ECO:0000256" key="1">
    <source>
        <dbReference type="ARBA" id="ARBA00004651"/>
    </source>
</evidence>
<evidence type="ECO:0000256" key="3">
    <source>
        <dbReference type="ARBA" id="ARBA00022475"/>
    </source>
</evidence>
<reference evidence="9 10" key="1">
    <citation type="submission" date="2013-07" db="EMBL/GenBank/DDBJ databases">
        <authorList>
            <consortium name="DOE Joint Genome Institute"/>
            <person name="Eisen J."/>
            <person name="Huntemann M."/>
            <person name="Han J."/>
            <person name="Chen A."/>
            <person name="Kyrpides N."/>
            <person name="Mavromatis K."/>
            <person name="Markowitz V."/>
            <person name="Palaniappan K."/>
            <person name="Ivanova N."/>
            <person name="Schaumberg A."/>
            <person name="Pati A."/>
            <person name="Liolios K."/>
            <person name="Nordberg H.P."/>
            <person name="Cantor M.N."/>
            <person name="Hua S.X."/>
            <person name="Woyke T."/>
        </authorList>
    </citation>
    <scope>NUCLEOTIDE SEQUENCE [LARGE SCALE GENOMIC DNA]</scope>
    <source>
        <strain evidence="9 10">DSM 44712</strain>
    </source>
</reference>
<evidence type="ECO:0000256" key="4">
    <source>
        <dbReference type="ARBA" id="ARBA00022692"/>
    </source>
</evidence>
<evidence type="ECO:0000256" key="7">
    <source>
        <dbReference type="RuleBase" id="RU363032"/>
    </source>
</evidence>
<name>A0A010ZU69_9ACTN</name>
<feature type="transmembrane region" description="Helical" evidence="7">
    <location>
        <begin position="136"/>
        <end position="158"/>
    </location>
</feature>
<dbReference type="GO" id="GO:0055085">
    <property type="term" value="P:transmembrane transport"/>
    <property type="evidence" value="ECO:0007669"/>
    <property type="project" value="InterPro"/>
</dbReference>
<dbReference type="EMBL" id="JFBT01000001">
    <property type="protein sequence ID" value="EXG82229.1"/>
    <property type="molecule type" value="Genomic_DNA"/>
</dbReference>
<dbReference type="Pfam" id="PF19300">
    <property type="entry name" value="BPD_transp_1_N"/>
    <property type="match status" value="1"/>
</dbReference>
<keyword evidence="6 7" id="KW-0472">Membrane</keyword>
<keyword evidence="3" id="KW-1003">Cell membrane</keyword>
<evidence type="ECO:0000256" key="5">
    <source>
        <dbReference type="ARBA" id="ARBA00022989"/>
    </source>
</evidence>
<evidence type="ECO:0000259" key="8">
    <source>
        <dbReference type="PROSITE" id="PS50928"/>
    </source>
</evidence>
<feature type="transmembrane region" description="Helical" evidence="7">
    <location>
        <begin position="104"/>
        <end position="124"/>
    </location>
</feature>
<proteinExistence type="inferred from homology"/>
<evidence type="ECO:0000313" key="9">
    <source>
        <dbReference type="EMBL" id="EXG82229.1"/>
    </source>
</evidence>
<keyword evidence="5 7" id="KW-1133">Transmembrane helix</keyword>
<keyword evidence="4 7" id="KW-0812">Transmembrane</keyword>
<keyword evidence="10" id="KW-1185">Reference proteome</keyword>
<dbReference type="HOGENOM" id="CLU_036879_0_2_11"/>
<feature type="transmembrane region" description="Helical" evidence="7">
    <location>
        <begin position="232"/>
        <end position="258"/>
    </location>
</feature>
<dbReference type="InterPro" id="IPR045621">
    <property type="entry name" value="BPD_transp_1_N"/>
</dbReference>
<keyword evidence="2 7" id="KW-0813">Transport</keyword>
<dbReference type="PROSITE" id="PS50928">
    <property type="entry name" value="ABC_TM1"/>
    <property type="match status" value="1"/>
</dbReference>
<organism evidence="9 10">
    <name type="scientific">Cryptosporangium arvum DSM 44712</name>
    <dbReference type="NCBI Taxonomy" id="927661"/>
    <lineage>
        <taxon>Bacteria</taxon>
        <taxon>Bacillati</taxon>
        <taxon>Actinomycetota</taxon>
        <taxon>Actinomycetes</taxon>
        <taxon>Cryptosporangiales</taxon>
        <taxon>Cryptosporangiaceae</taxon>
        <taxon>Cryptosporangium</taxon>
    </lineage>
</organism>
<feature type="domain" description="ABC transmembrane type-1" evidence="8">
    <location>
        <begin position="100"/>
        <end position="301"/>
    </location>
</feature>
<comment type="caution">
    <text evidence="9">The sequence shown here is derived from an EMBL/GenBank/DDBJ whole genome shotgun (WGS) entry which is preliminary data.</text>
</comment>
<dbReference type="AlphaFoldDB" id="A0A010ZU69"/>
<dbReference type="PATRIC" id="fig|927661.3.peg.3348"/>
<evidence type="ECO:0000256" key="6">
    <source>
        <dbReference type="ARBA" id="ARBA00023136"/>
    </source>
</evidence>
<dbReference type="CDD" id="cd06261">
    <property type="entry name" value="TM_PBP2"/>
    <property type="match status" value="1"/>
</dbReference>
<feature type="transmembrane region" description="Helical" evidence="7">
    <location>
        <begin position="12"/>
        <end position="30"/>
    </location>
</feature>
<dbReference type="InterPro" id="IPR000515">
    <property type="entry name" value="MetI-like"/>
</dbReference>
<protein>
    <submittedName>
        <fullName evidence="9">ABC-type dipeptide/oligopeptide/nickel transport system, permease component</fullName>
    </submittedName>
</protein>
<gene>
    <name evidence="9" type="ORF">CryarDRAFT_3390</name>
</gene>
<comment type="similarity">
    <text evidence="7">Belongs to the binding-protein-dependent transport system permease family.</text>
</comment>
<dbReference type="RefSeq" id="WP_035851899.1">
    <property type="nucleotide sequence ID" value="NZ_KK073874.1"/>
</dbReference>
<dbReference type="Pfam" id="PF00528">
    <property type="entry name" value="BPD_transp_1"/>
    <property type="match status" value="1"/>
</dbReference>
<accession>A0A010ZU69</accession>
<dbReference type="OrthoDB" id="9778910at2"/>
<dbReference type="Proteomes" id="UP000021053">
    <property type="component" value="Unassembled WGS sequence"/>
</dbReference>
<dbReference type="SUPFAM" id="SSF161098">
    <property type="entry name" value="MetI-like"/>
    <property type="match status" value="1"/>
</dbReference>
<sequence length="326" mass="34357">MRRYVLRRLGQAAVVLLAAYTVSFLILDLLPGDPVSAMAAGGLDGNPIDPAQLAALRHEYGFDQPVYLQYLDYLGRAVRGDFGNSVATGRPVTTTIAEALPQTLQLTGAALLIAVLAGGGIAILATYSRRRWLRQVLLSLPPLGVSVPTFWIGLMLVQLFSFRIHAFPAFGNDGLRGLVLPAVTLAVPTAAQLAQVLAKSLSTTLGEPYIETAKAKGAGRLRIHFRHALRNAALPTLTLAGLLVGNLVAGSVVVESVFARNGLGRATIQAVTVQDIPVVQAIVVFGALVFVTVNLAVDLAYPVLDPRIVLSGPPRPTAPLQVGSAQ</sequence>
<evidence type="ECO:0000313" key="10">
    <source>
        <dbReference type="Proteomes" id="UP000021053"/>
    </source>
</evidence>
<dbReference type="Gene3D" id="1.10.3720.10">
    <property type="entry name" value="MetI-like"/>
    <property type="match status" value="1"/>
</dbReference>
<dbReference type="PANTHER" id="PTHR43163:SF6">
    <property type="entry name" value="DIPEPTIDE TRANSPORT SYSTEM PERMEASE PROTEIN DPPB-RELATED"/>
    <property type="match status" value="1"/>
</dbReference>
<comment type="subcellular location">
    <subcellularLocation>
        <location evidence="1 7">Cell membrane</location>
        <topology evidence="1 7">Multi-pass membrane protein</topology>
    </subcellularLocation>
</comment>
<dbReference type="GO" id="GO:0005886">
    <property type="term" value="C:plasma membrane"/>
    <property type="evidence" value="ECO:0007669"/>
    <property type="project" value="UniProtKB-SubCell"/>
</dbReference>
<feature type="transmembrane region" description="Helical" evidence="7">
    <location>
        <begin position="278"/>
        <end position="297"/>
    </location>
</feature>
<dbReference type="PANTHER" id="PTHR43163">
    <property type="entry name" value="DIPEPTIDE TRANSPORT SYSTEM PERMEASE PROTEIN DPPB-RELATED"/>
    <property type="match status" value="1"/>
</dbReference>
<evidence type="ECO:0000256" key="2">
    <source>
        <dbReference type="ARBA" id="ARBA00022448"/>
    </source>
</evidence>
<dbReference type="InterPro" id="IPR035906">
    <property type="entry name" value="MetI-like_sf"/>
</dbReference>